<protein>
    <submittedName>
        <fullName evidence="4">TPR-like protein</fullName>
    </submittedName>
</protein>
<evidence type="ECO:0000256" key="1">
    <source>
        <dbReference type="ARBA" id="ARBA00022737"/>
    </source>
</evidence>
<dbReference type="PROSITE" id="PS50005">
    <property type="entry name" value="TPR"/>
    <property type="match status" value="1"/>
</dbReference>
<dbReference type="PANTHER" id="PTHR44858">
    <property type="entry name" value="TETRATRICOPEPTIDE REPEAT PROTEIN 6"/>
    <property type="match status" value="1"/>
</dbReference>
<dbReference type="STRING" id="796925.A0A137P0B2"/>
<evidence type="ECO:0000256" key="2">
    <source>
        <dbReference type="ARBA" id="ARBA00022803"/>
    </source>
</evidence>
<reference evidence="4 5" key="1">
    <citation type="journal article" date="2015" name="Genome Biol. Evol.">
        <title>Phylogenomic analyses indicate that early fungi evolved digesting cell walls of algal ancestors of land plants.</title>
        <authorList>
            <person name="Chang Y."/>
            <person name="Wang S."/>
            <person name="Sekimoto S."/>
            <person name="Aerts A.L."/>
            <person name="Choi C."/>
            <person name="Clum A."/>
            <person name="LaButti K.M."/>
            <person name="Lindquist E.A."/>
            <person name="Yee Ngan C."/>
            <person name="Ohm R.A."/>
            <person name="Salamov A.A."/>
            <person name="Grigoriev I.V."/>
            <person name="Spatafora J.W."/>
            <person name="Berbee M.L."/>
        </authorList>
    </citation>
    <scope>NUCLEOTIDE SEQUENCE [LARGE SCALE GENOMIC DNA]</scope>
    <source>
        <strain evidence="4 5">NRRL 28638</strain>
    </source>
</reference>
<feature type="repeat" description="TPR" evidence="3">
    <location>
        <begin position="83"/>
        <end position="116"/>
    </location>
</feature>
<dbReference type="Pfam" id="PF13414">
    <property type="entry name" value="TPR_11"/>
    <property type="match status" value="1"/>
</dbReference>
<evidence type="ECO:0000313" key="4">
    <source>
        <dbReference type="EMBL" id="KXN68467.1"/>
    </source>
</evidence>
<dbReference type="Pfam" id="PF00515">
    <property type="entry name" value="TPR_1"/>
    <property type="match status" value="1"/>
</dbReference>
<gene>
    <name evidence="4" type="ORF">CONCODRAFT_79734</name>
</gene>
<dbReference type="PROSITE" id="PS50293">
    <property type="entry name" value="TPR_REGION"/>
    <property type="match status" value="1"/>
</dbReference>
<keyword evidence="1" id="KW-0677">Repeat</keyword>
<dbReference type="SUPFAM" id="SSF48452">
    <property type="entry name" value="TPR-like"/>
    <property type="match status" value="1"/>
</dbReference>
<accession>A0A137P0B2</accession>
<organism evidence="4 5">
    <name type="scientific">Conidiobolus coronatus (strain ATCC 28846 / CBS 209.66 / NRRL 28638)</name>
    <name type="common">Delacroixia coronata</name>
    <dbReference type="NCBI Taxonomy" id="796925"/>
    <lineage>
        <taxon>Eukaryota</taxon>
        <taxon>Fungi</taxon>
        <taxon>Fungi incertae sedis</taxon>
        <taxon>Zoopagomycota</taxon>
        <taxon>Entomophthoromycotina</taxon>
        <taxon>Entomophthoromycetes</taxon>
        <taxon>Entomophthorales</taxon>
        <taxon>Ancylistaceae</taxon>
        <taxon>Conidiobolus</taxon>
    </lineage>
</organism>
<dbReference type="InterPro" id="IPR019734">
    <property type="entry name" value="TPR_rpt"/>
</dbReference>
<evidence type="ECO:0000313" key="5">
    <source>
        <dbReference type="Proteomes" id="UP000070444"/>
    </source>
</evidence>
<keyword evidence="2 3" id="KW-0802">TPR repeat</keyword>
<dbReference type="PANTHER" id="PTHR44858:SF1">
    <property type="entry name" value="UDP-N-ACETYLGLUCOSAMINE--PEPTIDE N-ACETYLGLUCOSAMINYLTRANSFERASE SPINDLY-RELATED"/>
    <property type="match status" value="1"/>
</dbReference>
<evidence type="ECO:0000256" key="3">
    <source>
        <dbReference type="PROSITE-ProRule" id="PRU00339"/>
    </source>
</evidence>
<dbReference type="InterPro" id="IPR050498">
    <property type="entry name" value="Ycf3"/>
</dbReference>
<dbReference type="AlphaFoldDB" id="A0A137P0B2"/>
<dbReference type="Gene3D" id="1.25.40.10">
    <property type="entry name" value="Tetratricopeptide repeat domain"/>
    <property type="match status" value="1"/>
</dbReference>
<sequence length="210" mass="23628">MNRIQLTKLTNLACKLSLQSSKLASKRLSLGSVRFYATPTHIHYTAQPQAQQCLDHGNQLMLNGQTEFALNWYLKSIDIMPTATAHYNAGLCYYQLKNIQSTLEHFEKSLELDPNASDVHTNLANLYVLSLNQPDKAIFHLQQAVKIDPMDGEAHYNLGCVLDLSGQLELAMDSYKTSQSLGVEKASSVLKNAQIRWFNLQKAKNENKND</sequence>
<dbReference type="EMBL" id="KQ964574">
    <property type="protein sequence ID" value="KXN68467.1"/>
    <property type="molecule type" value="Genomic_DNA"/>
</dbReference>
<dbReference type="InterPro" id="IPR011990">
    <property type="entry name" value="TPR-like_helical_dom_sf"/>
</dbReference>
<dbReference type="SMART" id="SM00028">
    <property type="entry name" value="TPR"/>
    <property type="match status" value="3"/>
</dbReference>
<dbReference type="Proteomes" id="UP000070444">
    <property type="component" value="Unassembled WGS sequence"/>
</dbReference>
<proteinExistence type="predicted"/>
<name>A0A137P0B2_CONC2</name>
<dbReference type="OrthoDB" id="1926212at2759"/>
<keyword evidence="5" id="KW-1185">Reference proteome</keyword>